<sequence length="94" mass="10733">MIRRYMTRPAEVEVITWMGDNLDDVVEFLRFASLGPEYAGVRVTENRVKMLLLNTPDNPVTPVQVRPGWKLVRLEGTVTAWAPETFAVLFERVG</sequence>
<accession>A0A919QBD3</accession>
<keyword evidence="2" id="KW-1185">Reference proteome</keyword>
<name>A0A919QBD3_9ACTN</name>
<evidence type="ECO:0000313" key="2">
    <source>
        <dbReference type="Proteomes" id="UP000640052"/>
    </source>
</evidence>
<dbReference type="Proteomes" id="UP000640052">
    <property type="component" value="Unassembled WGS sequence"/>
</dbReference>
<proteinExistence type="predicted"/>
<comment type="caution">
    <text evidence="1">The sequence shown here is derived from an EMBL/GenBank/DDBJ whole genome shotgun (WGS) entry which is preliminary data.</text>
</comment>
<organism evidence="1 2">
    <name type="scientific">Acrocarpospora phusangensis</name>
    <dbReference type="NCBI Taxonomy" id="1070424"/>
    <lineage>
        <taxon>Bacteria</taxon>
        <taxon>Bacillati</taxon>
        <taxon>Actinomycetota</taxon>
        <taxon>Actinomycetes</taxon>
        <taxon>Streptosporangiales</taxon>
        <taxon>Streptosporangiaceae</taxon>
        <taxon>Acrocarpospora</taxon>
    </lineage>
</organism>
<evidence type="ECO:0000313" key="1">
    <source>
        <dbReference type="EMBL" id="GIH26054.1"/>
    </source>
</evidence>
<reference evidence="1" key="1">
    <citation type="submission" date="2021-01" db="EMBL/GenBank/DDBJ databases">
        <title>Whole genome shotgun sequence of Acrocarpospora phusangensis NBRC 108782.</title>
        <authorList>
            <person name="Komaki H."/>
            <person name="Tamura T."/>
        </authorList>
    </citation>
    <scope>NUCLEOTIDE SEQUENCE</scope>
    <source>
        <strain evidence="1">NBRC 108782</strain>
    </source>
</reference>
<gene>
    <name evidence="1" type="ORF">Aph01nite_43640</name>
</gene>
<protein>
    <submittedName>
        <fullName evidence="1">Uncharacterized protein</fullName>
    </submittedName>
</protein>
<dbReference type="AlphaFoldDB" id="A0A919QBD3"/>
<dbReference type="EMBL" id="BOOA01000035">
    <property type="protein sequence ID" value="GIH26054.1"/>
    <property type="molecule type" value="Genomic_DNA"/>
</dbReference>